<gene>
    <name evidence="1" type="ORF">P5F74_04965</name>
</gene>
<keyword evidence="2" id="KW-1185">Reference proteome</keyword>
<organism evidence="1 2">
    <name type="scientific">Shouchella miscanthi</name>
    <dbReference type="NCBI Taxonomy" id="2598861"/>
    <lineage>
        <taxon>Bacteria</taxon>
        <taxon>Bacillati</taxon>
        <taxon>Bacillota</taxon>
        <taxon>Bacilli</taxon>
        <taxon>Bacillales</taxon>
        <taxon>Bacillaceae</taxon>
        <taxon>Shouchella</taxon>
    </lineage>
</organism>
<evidence type="ECO:0008006" key="3">
    <source>
        <dbReference type="Google" id="ProtNLM"/>
    </source>
</evidence>
<dbReference type="RefSeq" id="WP_328236690.1">
    <property type="nucleotide sequence ID" value="NZ_JAROAS010000006.1"/>
</dbReference>
<proteinExistence type="predicted"/>
<dbReference type="Proteomes" id="UP001341820">
    <property type="component" value="Unassembled WGS sequence"/>
</dbReference>
<comment type="caution">
    <text evidence="1">The sequence shown here is derived from an EMBL/GenBank/DDBJ whole genome shotgun (WGS) entry which is preliminary data.</text>
</comment>
<accession>A0ABU6NHI0</accession>
<evidence type="ECO:0000313" key="1">
    <source>
        <dbReference type="EMBL" id="MED4127486.1"/>
    </source>
</evidence>
<dbReference type="EMBL" id="JAROAS010000006">
    <property type="protein sequence ID" value="MED4127486.1"/>
    <property type="molecule type" value="Genomic_DNA"/>
</dbReference>
<protein>
    <recommendedName>
        <fullName evidence="3">DUF465 domain-containing protein</fullName>
    </recommendedName>
</protein>
<reference evidence="1 2" key="1">
    <citation type="submission" date="2023-03" db="EMBL/GenBank/DDBJ databases">
        <title>Bacillus Genome Sequencing.</title>
        <authorList>
            <person name="Dunlap C."/>
        </authorList>
    </citation>
    <scope>NUCLEOTIDE SEQUENCE [LARGE SCALE GENOMIC DNA]</scope>
    <source>
        <strain evidence="1 2">B-4107</strain>
    </source>
</reference>
<evidence type="ECO:0000313" key="2">
    <source>
        <dbReference type="Proteomes" id="UP001341820"/>
    </source>
</evidence>
<name>A0ABU6NHI0_9BACI</name>
<sequence length="109" mass="13594">MRDYFKEIESLKIELEEDFDYYNTRQSMIDKRIKLLQNRKFNEQNAIELEMMLKSKREVKERVMQLLPLRDMFKHEWEDVCERLARAEKNRKRIQNDIREARLLEKEVV</sequence>